<dbReference type="AlphaFoldDB" id="X0WPD5"/>
<name>X0WPD5_9ZZZZ</name>
<comment type="caution">
    <text evidence="1">The sequence shown here is derived from an EMBL/GenBank/DDBJ whole genome shotgun (WGS) entry which is preliminary data.</text>
</comment>
<accession>X0WPD5</accession>
<sequence length="48" mass="5725">MLGRLLCWLGIHKFVLRNEKTVGKLTSKECKRCKAHYYRDVCGIWTRL</sequence>
<protein>
    <submittedName>
        <fullName evidence="1">Uncharacterized protein</fullName>
    </submittedName>
</protein>
<organism evidence="1">
    <name type="scientific">marine sediment metagenome</name>
    <dbReference type="NCBI Taxonomy" id="412755"/>
    <lineage>
        <taxon>unclassified sequences</taxon>
        <taxon>metagenomes</taxon>
        <taxon>ecological metagenomes</taxon>
    </lineage>
</organism>
<proteinExistence type="predicted"/>
<evidence type="ECO:0000313" key="1">
    <source>
        <dbReference type="EMBL" id="GAG32859.1"/>
    </source>
</evidence>
<gene>
    <name evidence="1" type="ORF">S01H1_63101</name>
</gene>
<reference evidence="1" key="1">
    <citation type="journal article" date="2014" name="Front. Microbiol.">
        <title>High frequency of phylogenetically diverse reductive dehalogenase-homologous genes in deep subseafloor sedimentary metagenomes.</title>
        <authorList>
            <person name="Kawai M."/>
            <person name="Futagami T."/>
            <person name="Toyoda A."/>
            <person name="Takaki Y."/>
            <person name="Nishi S."/>
            <person name="Hori S."/>
            <person name="Arai W."/>
            <person name="Tsubouchi T."/>
            <person name="Morono Y."/>
            <person name="Uchiyama I."/>
            <person name="Ito T."/>
            <person name="Fujiyama A."/>
            <person name="Inagaki F."/>
            <person name="Takami H."/>
        </authorList>
    </citation>
    <scope>NUCLEOTIDE SEQUENCE</scope>
    <source>
        <strain evidence="1">Expedition CK06-06</strain>
    </source>
</reference>
<dbReference type="EMBL" id="BARS01041497">
    <property type="protein sequence ID" value="GAG32859.1"/>
    <property type="molecule type" value="Genomic_DNA"/>
</dbReference>